<protein>
    <submittedName>
        <fullName evidence="1">SFRICE_018580</fullName>
    </submittedName>
</protein>
<organism evidence="1">
    <name type="scientific">Spodoptera frugiperda</name>
    <name type="common">Fall armyworm</name>
    <dbReference type="NCBI Taxonomy" id="7108"/>
    <lineage>
        <taxon>Eukaryota</taxon>
        <taxon>Metazoa</taxon>
        <taxon>Ecdysozoa</taxon>
        <taxon>Arthropoda</taxon>
        <taxon>Hexapoda</taxon>
        <taxon>Insecta</taxon>
        <taxon>Pterygota</taxon>
        <taxon>Neoptera</taxon>
        <taxon>Endopterygota</taxon>
        <taxon>Lepidoptera</taxon>
        <taxon>Glossata</taxon>
        <taxon>Ditrysia</taxon>
        <taxon>Noctuoidea</taxon>
        <taxon>Noctuidae</taxon>
        <taxon>Amphipyrinae</taxon>
        <taxon>Spodoptera</taxon>
    </lineage>
</organism>
<proteinExistence type="predicted"/>
<dbReference type="AlphaFoldDB" id="A0A2H1WF71"/>
<dbReference type="EMBL" id="ODYU01008246">
    <property type="protein sequence ID" value="SOQ51667.1"/>
    <property type="molecule type" value="Genomic_DNA"/>
</dbReference>
<sequence>MARHRARSSALRIYPLPATLRISSLHLCLVHSEPANGFTEQIHFREQRVKFPKKRRILRPGEVIMPGGLSARLTKNNLQKEGIPSLAIKQKKNKNTEINTIKTKCDVGLQKNL</sequence>
<name>A0A2H1WF71_SPOFR</name>
<evidence type="ECO:0000313" key="1">
    <source>
        <dbReference type="EMBL" id="SOQ51667.1"/>
    </source>
</evidence>
<accession>A0A2H1WF71</accession>
<reference evidence="1" key="1">
    <citation type="submission" date="2016-07" db="EMBL/GenBank/DDBJ databases">
        <authorList>
            <person name="Bretaudeau A."/>
        </authorList>
    </citation>
    <scope>NUCLEOTIDE SEQUENCE</scope>
    <source>
        <strain evidence="1">Rice</strain>
        <tissue evidence="1">Whole body</tissue>
    </source>
</reference>
<gene>
    <name evidence="1" type="ORF">SFRICE_018580</name>
</gene>